<feature type="domain" description="Choice-of-anchor A" evidence="1">
    <location>
        <begin position="61"/>
        <end position="135"/>
    </location>
</feature>
<protein>
    <submittedName>
        <fullName evidence="2">Collagen-binding domain-containing protein</fullName>
    </submittedName>
</protein>
<dbReference type="Pfam" id="PF20597">
    <property type="entry name" value="pAdhesive_15"/>
    <property type="match status" value="1"/>
</dbReference>
<dbReference type="EMBL" id="JBHRXY010000050">
    <property type="protein sequence ID" value="MFC3631884.1"/>
    <property type="molecule type" value="Genomic_DNA"/>
</dbReference>
<keyword evidence="2" id="KW-0176">Collagen</keyword>
<dbReference type="RefSeq" id="WP_377764298.1">
    <property type="nucleotide sequence ID" value="NZ_JBHRXY010000050.1"/>
</dbReference>
<sequence length="139" mass="14264">MLESLSKSSGSLKTIGDLTDKSGQLVIGASRMRFGFCTLAVVGCLVSQVSVGEAATLGATDLLKQFNLITKGDVTGSAGFHADGRVLAGGDYKVQAGSVVYMNAKGDVSDFDELIVRGNVEALIHVNQGGNAVAGWRAG</sequence>
<accession>A0ABV7U9T7</accession>
<evidence type="ECO:0000259" key="1">
    <source>
        <dbReference type="Pfam" id="PF20597"/>
    </source>
</evidence>
<name>A0ABV7U9T7_9RHOB</name>
<dbReference type="InterPro" id="IPR026588">
    <property type="entry name" value="Choice_anch_A"/>
</dbReference>
<gene>
    <name evidence="2" type="ORF">ACFOM8_20895</name>
</gene>
<dbReference type="Proteomes" id="UP001595539">
    <property type="component" value="Unassembled WGS sequence"/>
</dbReference>
<evidence type="ECO:0000313" key="2">
    <source>
        <dbReference type="EMBL" id="MFC3631884.1"/>
    </source>
</evidence>
<organism evidence="2 3">
    <name type="scientific">Paracoccus angustae</name>
    <dbReference type="NCBI Taxonomy" id="1671480"/>
    <lineage>
        <taxon>Bacteria</taxon>
        <taxon>Pseudomonadati</taxon>
        <taxon>Pseudomonadota</taxon>
        <taxon>Alphaproteobacteria</taxon>
        <taxon>Rhodobacterales</taxon>
        <taxon>Paracoccaceae</taxon>
        <taxon>Paracoccus</taxon>
    </lineage>
</organism>
<evidence type="ECO:0000313" key="3">
    <source>
        <dbReference type="Proteomes" id="UP001595539"/>
    </source>
</evidence>
<keyword evidence="3" id="KW-1185">Reference proteome</keyword>
<proteinExistence type="predicted"/>
<comment type="caution">
    <text evidence="2">The sequence shown here is derived from an EMBL/GenBank/DDBJ whole genome shotgun (WGS) entry which is preliminary data.</text>
</comment>
<reference evidence="3" key="1">
    <citation type="journal article" date="2019" name="Int. J. Syst. Evol. Microbiol.">
        <title>The Global Catalogue of Microorganisms (GCM) 10K type strain sequencing project: providing services to taxonomists for standard genome sequencing and annotation.</title>
        <authorList>
            <consortium name="The Broad Institute Genomics Platform"/>
            <consortium name="The Broad Institute Genome Sequencing Center for Infectious Disease"/>
            <person name="Wu L."/>
            <person name="Ma J."/>
        </authorList>
    </citation>
    <scope>NUCLEOTIDE SEQUENCE [LARGE SCALE GENOMIC DNA]</scope>
    <source>
        <strain evidence="3">KCTC 42473</strain>
    </source>
</reference>